<dbReference type="PANTHER" id="PTHR16127:SF13">
    <property type="entry name" value="GH01188P"/>
    <property type="match status" value="1"/>
</dbReference>
<gene>
    <name evidence="4" type="ORF">L9F63_004264</name>
</gene>
<comment type="caution">
    <text evidence="4">The sequence shown here is derived from an EMBL/GenBank/DDBJ whole genome shotgun (WGS) entry which is preliminary data.</text>
</comment>
<dbReference type="AlphaFoldDB" id="A0AAD7ZGW5"/>
<dbReference type="GO" id="GO:0019905">
    <property type="term" value="F:syntaxin binding"/>
    <property type="evidence" value="ECO:0007669"/>
    <property type="project" value="InterPro"/>
</dbReference>
<evidence type="ECO:0000256" key="2">
    <source>
        <dbReference type="SAM" id="Coils"/>
    </source>
</evidence>
<evidence type="ECO:0000313" key="5">
    <source>
        <dbReference type="Proteomes" id="UP001233999"/>
    </source>
</evidence>
<feature type="region of interest" description="Disordered" evidence="3">
    <location>
        <begin position="1"/>
        <end position="51"/>
    </location>
</feature>
<sequence>MDNKNADVAVKVETTSTVDNKDAQQEKQSIEAPVKKSMKEEKSRKKDDKSVEQVLKALNSLDTTEEKLAAMCKKYSDIVDENRKLQLTVKQTEKRLSMVQRDKEQLQTEHSKAVLTRSRLESLCRELQRQNKTIKDESLLKIREEEEKRKEVSAKFQSTLNEITALMQQNNEKNSKLREDNLEMTKKFKTVCEQYELREQSLKKSPKQMQLEAQLADAKLAKAKMEMAAEKEILLKEKQQMLMDLTEYQARCQDLQATEVNLRSQISLYTDKYDEFQNALSRSNEVFGGFKGEMEKN</sequence>
<dbReference type="InterPro" id="IPR026183">
    <property type="entry name" value="Taxilin_fam"/>
</dbReference>
<feature type="compositionally biased region" description="Basic and acidic residues" evidence="3">
    <location>
        <begin position="19"/>
        <end position="51"/>
    </location>
</feature>
<dbReference type="Proteomes" id="UP001233999">
    <property type="component" value="Unassembled WGS sequence"/>
</dbReference>
<reference evidence="4" key="2">
    <citation type="submission" date="2023-05" db="EMBL/GenBank/DDBJ databases">
        <authorList>
            <person name="Fouks B."/>
        </authorList>
    </citation>
    <scope>NUCLEOTIDE SEQUENCE</scope>
    <source>
        <strain evidence="4">Stay&amp;Tobe</strain>
        <tissue evidence="4">Testes</tissue>
    </source>
</reference>
<feature type="non-terminal residue" evidence="4">
    <location>
        <position position="297"/>
    </location>
</feature>
<dbReference type="EMBL" id="JASPKZ010008362">
    <property type="protein sequence ID" value="KAJ9580072.1"/>
    <property type="molecule type" value="Genomic_DNA"/>
</dbReference>
<evidence type="ECO:0000313" key="4">
    <source>
        <dbReference type="EMBL" id="KAJ9580072.1"/>
    </source>
</evidence>
<dbReference type="PANTHER" id="PTHR16127">
    <property type="entry name" value="TAXILIN"/>
    <property type="match status" value="1"/>
</dbReference>
<protein>
    <recommendedName>
        <fullName evidence="6">Alpha-taxilin</fullName>
    </recommendedName>
</protein>
<evidence type="ECO:0000256" key="1">
    <source>
        <dbReference type="ARBA" id="ARBA00009550"/>
    </source>
</evidence>
<accession>A0AAD7ZGW5</accession>
<feature type="coiled-coil region" evidence="2">
    <location>
        <begin position="75"/>
        <end position="265"/>
    </location>
</feature>
<comment type="similarity">
    <text evidence="1">Belongs to the taxilin family.</text>
</comment>
<proteinExistence type="inferred from homology"/>
<keyword evidence="2" id="KW-0175">Coiled coil</keyword>
<evidence type="ECO:0000256" key="3">
    <source>
        <dbReference type="SAM" id="MobiDB-lite"/>
    </source>
</evidence>
<keyword evidence="5" id="KW-1185">Reference proteome</keyword>
<evidence type="ECO:0008006" key="6">
    <source>
        <dbReference type="Google" id="ProtNLM"/>
    </source>
</evidence>
<reference evidence="4" key="1">
    <citation type="journal article" date="2023" name="IScience">
        <title>Live-bearing cockroach genome reveals convergent evolutionary mechanisms linked to viviparity in insects and beyond.</title>
        <authorList>
            <person name="Fouks B."/>
            <person name="Harrison M.C."/>
            <person name="Mikhailova A.A."/>
            <person name="Marchal E."/>
            <person name="English S."/>
            <person name="Carruthers M."/>
            <person name="Jennings E.C."/>
            <person name="Chiamaka E.L."/>
            <person name="Frigard R.A."/>
            <person name="Pippel M."/>
            <person name="Attardo G.M."/>
            <person name="Benoit J.B."/>
            <person name="Bornberg-Bauer E."/>
            <person name="Tobe S.S."/>
        </authorList>
    </citation>
    <scope>NUCLEOTIDE SEQUENCE</scope>
    <source>
        <strain evidence="4">Stay&amp;Tobe</strain>
    </source>
</reference>
<organism evidence="4 5">
    <name type="scientific">Diploptera punctata</name>
    <name type="common">Pacific beetle cockroach</name>
    <dbReference type="NCBI Taxonomy" id="6984"/>
    <lineage>
        <taxon>Eukaryota</taxon>
        <taxon>Metazoa</taxon>
        <taxon>Ecdysozoa</taxon>
        <taxon>Arthropoda</taxon>
        <taxon>Hexapoda</taxon>
        <taxon>Insecta</taxon>
        <taxon>Pterygota</taxon>
        <taxon>Neoptera</taxon>
        <taxon>Polyneoptera</taxon>
        <taxon>Dictyoptera</taxon>
        <taxon>Blattodea</taxon>
        <taxon>Blaberoidea</taxon>
        <taxon>Blaberidae</taxon>
        <taxon>Diplopterinae</taxon>
        <taxon>Diploptera</taxon>
    </lineage>
</organism>
<name>A0AAD7ZGW5_DIPPU</name>
<dbReference type="Pfam" id="PF09728">
    <property type="entry name" value="Taxilin"/>
    <property type="match status" value="1"/>
</dbReference>